<evidence type="ECO:0000313" key="1">
    <source>
        <dbReference type="EMBL" id="KAF7260644.1"/>
    </source>
</evidence>
<dbReference type="SUPFAM" id="SSF50729">
    <property type="entry name" value="PH domain-like"/>
    <property type="match status" value="1"/>
</dbReference>
<sequence>MFFFPSVSFQWTDVTCFILTDQLLITKSYKRENADRYKVYKTPVRLDKLVINKMSENCFVCAVLDDFHMITHLYTFVTSLMHTDEWCSHLRKAKASCLLSELGTNTNHSNHISSYHTFSVQS</sequence>
<keyword evidence="2" id="KW-1185">Reference proteome</keyword>
<dbReference type="InterPro" id="IPR011993">
    <property type="entry name" value="PH-like_dom_sf"/>
</dbReference>
<dbReference type="OrthoDB" id="660555at2759"/>
<dbReference type="GO" id="GO:0007266">
    <property type="term" value="P:Rho protein signal transduction"/>
    <property type="evidence" value="ECO:0007669"/>
    <property type="project" value="TreeGrafter"/>
</dbReference>
<name>A0A8S9Z1G3_9TREM</name>
<dbReference type="InterPro" id="IPR040181">
    <property type="entry name" value="PKHG5/7"/>
</dbReference>
<dbReference type="GO" id="GO:0030139">
    <property type="term" value="C:endocytic vesicle"/>
    <property type="evidence" value="ECO:0007669"/>
    <property type="project" value="TreeGrafter"/>
</dbReference>
<comment type="caution">
    <text evidence="1">The sequence shown here is derived from an EMBL/GenBank/DDBJ whole genome shotgun (WGS) entry which is preliminary data.</text>
</comment>
<gene>
    <name evidence="1" type="ORF">EG68_02325</name>
</gene>
<dbReference type="GO" id="GO:0030424">
    <property type="term" value="C:axon"/>
    <property type="evidence" value="ECO:0007669"/>
    <property type="project" value="TreeGrafter"/>
</dbReference>
<evidence type="ECO:0000313" key="2">
    <source>
        <dbReference type="Proteomes" id="UP000822476"/>
    </source>
</evidence>
<dbReference type="PANTHER" id="PTHR13217">
    <property type="entry name" value="PLECKSTRIN HOMOLOGY DOMAIN-CONTAINING FAMILY G MEMBER 7"/>
    <property type="match status" value="1"/>
</dbReference>
<dbReference type="Proteomes" id="UP000822476">
    <property type="component" value="Unassembled WGS sequence"/>
</dbReference>
<reference evidence="1" key="1">
    <citation type="submission" date="2019-07" db="EMBL/GenBank/DDBJ databases">
        <title>Annotation for the trematode Paragonimus miyazaki's.</title>
        <authorList>
            <person name="Choi Y.-J."/>
        </authorList>
    </citation>
    <scope>NUCLEOTIDE SEQUENCE</scope>
    <source>
        <strain evidence="1">Japan</strain>
    </source>
</reference>
<organism evidence="1 2">
    <name type="scientific">Paragonimus skrjabini miyazakii</name>
    <dbReference type="NCBI Taxonomy" id="59628"/>
    <lineage>
        <taxon>Eukaryota</taxon>
        <taxon>Metazoa</taxon>
        <taxon>Spiralia</taxon>
        <taxon>Lophotrochozoa</taxon>
        <taxon>Platyhelminthes</taxon>
        <taxon>Trematoda</taxon>
        <taxon>Digenea</taxon>
        <taxon>Plagiorchiida</taxon>
        <taxon>Troglotremata</taxon>
        <taxon>Troglotrematidae</taxon>
        <taxon>Paragonimus</taxon>
    </lineage>
</organism>
<accession>A0A8S9Z1G3</accession>
<dbReference type="PANTHER" id="PTHR13217:SF11">
    <property type="entry name" value="PLECKSTRIN HOMOLOGY DOMAIN-CONTAINING FAMILY G MEMBER 5"/>
    <property type="match status" value="1"/>
</dbReference>
<protein>
    <submittedName>
        <fullName evidence="1">Uncharacterized protein</fullName>
    </submittedName>
</protein>
<dbReference type="GO" id="GO:0005886">
    <property type="term" value="C:plasma membrane"/>
    <property type="evidence" value="ECO:0007669"/>
    <property type="project" value="TreeGrafter"/>
</dbReference>
<dbReference type="EMBL" id="JTDE01000663">
    <property type="protein sequence ID" value="KAF7260644.1"/>
    <property type="molecule type" value="Genomic_DNA"/>
</dbReference>
<dbReference type="AlphaFoldDB" id="A0A8S9Z1G3"/>
<proteinExistence type="predicted"/>
<dbReference type="Gene3D" id="2.30.29.30">
    <property type="entry name" value="Pleckstrin-homology domain (PH domain)/Phosphotyrosine-binding domain (PTB)"/>
    <property type="match status" value="1"/>
</dbReference>
<dbReference type="GO" id="GO:0043542">
    <property type="term" value="P:endothelial cell migration"/>
    <property type="evidence" value="ECO:0007669"/>
    <property type="project" value="TreeGrafter"/>
</dbReference>